<gene>
    <name evidence="2" type="primary">LOC136092140</name>
</gene>
<sequence>MQFLSTFTVRIDKYGGLDKKEPQVILAFTAYLRSYGQMVPVLEREYLKDQRCKIGLKGSWQLGNVNQVEATRVAKMYIRQEKEATRELIRQRSLQTTSKLESDGNFSAGSSSLDTAESEEFEEQIISERNYTDLSNLAKAAIRYEVSDAAAAAIATAVLIDYGIVTESKKSQIVTEYKIFCEKVQVANSIDTKHRQEVSQIKVIGVDSK</sequence>
<keyword evidence="1" id="KW-1185">Reference proteome</keyword>
<proteinExistence type="predicted"/>
<reference evidence="2" key="1">
    <citation type="submission" date="2025-08" db="UniProtKB">
        <authorList>
            <consortium name="RefSeq"/>
        </authorList>
    </citation>
    <scope>IDENTIFICATION</scope>
</reference>
<organism evidence="1 2">
    <name type="scientific">Hydra vulgaris</name>
    <name type="common">Hydra</name>
    <name type="synonym">Hydra attenuata</name>
    <dbReference type="NCBI Taxonomy" id="6087"/>
    <lineage>
        <taxon>Eukaryota</taxon>
        <taxon>Metazoa</taxon>
        <taxon>Cnidaria</taxon>
        <taxon>Hydrozoa</taxon>
        <taxon>Hydroidolina</taxon>
        <taxon>Anthoathecata</taxon>
        <taxon>Aplanulata</taxon>
        <taxon>Hydridae</taxon>
        <taxon>Hydra</taxon>
    </lineage>
</organism>
<dbReference type="GeneID" id="136092140"/>
<evidence type="ECO:0000313" key="1">
    <source>
        <dbReference type="Proteomes" id="UP001652625"/>
    </source>
</evidence>
<dbReference type="Proteomes" id="UP001652625">
    <property type="component" value="Chromosome 15"/>
</dbReference>
<accession>A0ABM4DMZ7</accession>
<protein>
    <submittedName>
        <fullName evidence="2">Uncharacterized protein LOC136092140</fullName>
    </submittedName>
</protein>
<name>A0ABM4DMZ7_HYDVU</name>
<dbReference type="RefSeq" id="XP_065675934.1">
    <property type="nucleotide sequence ID" value="XM_065819862.1"/>
</dbReference>
<evidence type="ECO:0000313" key="2">
    <source>
        <dbReference type="RefSeq" id="XP_065675934.1"/>
    </source>
</evidence>